<dbReference type="Pfam" id="PF00480">
    <property type="entry name" value="ROK"/>
    <property type="match status" value="1"/>
</dbReference>
<dbReference type="PANTHER" id="PTHR18964">
    <property type="entry name" value="ROK (REPRESSOR, ORF, KINASE) FAMILY"/>
    <property type="match status" value="1"/>
</dbReference>
<keyword evidence="3" id="KW-0859">Xylose metabolism</keyword>
<comment type="caution">
    <text evidence="4">The sequence shown here is derived from an EMBL/GenBank/DDBJ whole genome shotgun (WGS) entry which is preliminary data.</text>
</comment>
<sequence length="392" mass="43287">MAQQAEAGKSRVKMLRRNTLLGNNATGGKRKNKTRVFRFISQQGRTSKLEIVSRLGISLPTVLQTLKELTEDGLIWEMGEFESTGGRKAKALAAVRGSRFAMGLDITRNHISLVAADLSGRIQRHIRIPKTFARSPAYGEFLAGLISRYRTEWRIPVDRFLGVGISVPGIIDAQGRMIQDSHALGVRKMPCDELSKGIEYPCVFMNDANAAGFAELRESSDMENAVYLSLSNSVGGAFLQGSRLYLGEHQRSGEFGHMTLYPGGRECYCGKRGCLDAYCSAQRLSSLTEGKLDRFFEKLRQGDKECAQAWAGYQADLVTAANSLHMAFDCDVILGGYVGGYLEDWIGALRELAEERNPFDDGGTYLKVCRYRVEASALGAALQHVERFIEGL</sequence>
<comment type="similarity">
    <text evidence="2">Belongs to the ROK (NagC/XylR) family.</text>
</comment>
<evidence type="ECO:0000313" key="7">
    <source>
        <dbReference type="Proteomes" id="UP000220611"/>
    </source>
</evidence>
<dbReference type="EMBL" id="ABCB02000021">
    <property type="protein sequence ID" value="EDO59523.1"/>
    <property type="molecule type" value="Genomic_DNA"/>
</dbReference>
<dbReference type="Pfam" id="PF13412">
    <property type="entry name" value="HTH_24"/>
    <property type="match status" value="1"/>
</dbReference>
<dbReference type="GO" id="GO:0042732">
    <property type="term" value="P:D-xylose metabolic process"/>
    <property type="evidence" value="ECO:0007669"/>
    <property type="project" value="UniProtKB-KW"/>
</dbReference>
<dbReference type="InterPro" id="IPR036388">
    <property type="entry name" value="WH-like_DNA-bd_sf"/>
</dbReference>
<evidence type="ECO:0000256" key="2">
    <source>
        <dbReference type="ARBA" id="ARBA00006479"/>
    </source>
</evidence>
<comment type="function">
    <text evidence="1">Transcriptional repressor of xylose-utilizing enzymes.</text>
</comment>
<keyword evidence="5" id="KW-0808">Transferase</keyword>
<evidence type="ECO:0000256" key="1">
    <source>
        <dbReference type="ARBA" id="ARBA00002486"/>
    </source>
</evidence>
<dbReference type="GO" id="GO:0016301">
    <property type="term" value="F:kinase activity"/>
    <property type="evidence" value="ECO:0007669"/>
    <property type="project" value="UniProtKB-KW"/>
</dbReference>
<dbReference type="PANTHER" id="PTHR18964:SF149">
    <property type="entry name" value="BIFUNCTIONAL UDP-N-ACETYLGLUCOSAMINE 2-EPIMERASE_N-ACETYLMANNOSAMINE KINASE"/>
    <property type="match status" value="1"/>
</dbReference>
<dbReference type="SUPFAM" id="SSF46785">
    <property type="entry name" value="Winged helix' DNA-binding domain"/>
    <property type="match status" value="1"/>
</dbReference>
<dbReference type="HOGENOM" id="CLU_036604_13_1_9"/>
<dbReference type="EMBL" id="NOXF01000002">
    <property type="protein sequence ID" value="PEQ25128.1"/>
    <property type="molecule type" value="Genomic_DNA"/>
</dbReference>
<accession>A7VY95</accession>
<keyword evidence="3" id="KW-0119">Carbohydrate metabolism</keyword>
<gene>
    <name evidence="5" type="ORF">CH238_03570</name>
    <name evidence="4" type="ORF">CLOLEP_03573</name>
</gene>
<reference evidence="5 7" key="3">
    <citation type="submission" date="2017-07" db="EMBL/GenBank/DDBJ databases">
        <title>Prevalence of linear plasmids in Cutibacterium (Propionibacterium) acnes isolates obtained from prostatic tissue.</title>
        <authorList>
            <person name="Davidsson S."/>
            <person name="Carlsson J."/>
            <person name="Molling P."/>
            <person name="Andren O."/>
            <person name="Andersson S.-O."/>
            <person name="Brzuszkiewicz E."/>
            <person name="Poehlein A."/>
            <person name="Al-Zeer M."/>
            <person name="Brinkmann V."/>
            <person name="Scavenius C."/>
            <person name="Nazipi S."/>
            <person name="Soderquist B."/>
            <person name="Bruggemann H."/>
        </authorList>
    </citation>
    <scope>NUCLEOTIDE SEQUENCE [LARGE SCALE GENOMIC DNA]</scope>
    <source>
        <strain evidence="5 7">DSM 753</strain>
    </source>
</reference>
<dbReference type="Gene3D" id="3.30.420.40">
    <property type="match status" value="2"/>
</dbReference>
<dbReference type="SUPFAM" id="SSF53067">
    <property type="entry name" value="Actin-like ATPase domain"/>
    <property type="match status" value="1"/>
</dbReference>
<keyword evidence="7" id="KW-1185">Reference proteome</keyword>
<evidence type="ECO:0000313" key="4">
    <source>
        <dbReference type="EMBL" id="EDO59523.1"/>
    </source>
</evidence>
<reference evidence="4 6" key="1">
    <citation type="submission" date="2007-08" db="EMBL/GenBank/DDBJ databases">
        <title>Draft genome sequence of Clostridium leptum (DSM 753).</title>
        <authorList>
            <person name="Sudarsanam P."/>
            <person name="Ley R."/>
            <person name="Guruge J."/>
            <person name="Turnbaugh P.J."/>
            <person name="Mahowald M."/>
            <person name="Liep D."/>
            <person name="Gordon J."/>
        </authorList>
    </citation>
    <scope>NUCLEOTIDE SEQUENCE [LARGE SCALE GENOMIC DNA]</scope>
    <source>
        <strain evidence="4 6">DSM 753</strain>
    </source>
</reference>
<dbReference type="InterPro" id="IPR000600">
    <property type="entry name" value="ROK"/>
</dbReference>
<evidence type="ECO:0000256" key="3">
    <source>
        <dbReference type="ARBA" id="ARBA00022629"/>
    </source>
</evidence>
<dbReference type="Proteomes" id="UP000003490">
    <property type="component" value="Unassembled WGS sequence"/>
</dbReference>
<evidence type="ECO:0000313" key="5">
    <source>
        <dbReference type="EMBL" id="PEQ25128.1"/>
    </source>
</evidence>
<dbReference type="eggNOG" id="COG1940">
    <property type="taxonomic scope" value="Bacteria"/>
</dbReference>
<name>A7VY95_9FIRM</name>
<dbReference type="InterPro" id="IPR036390">
    <property type="entry name" value="WH_DNA-bd_sf"/>
</dbReference>
<protein>
    <submittedName>
        <fullName evidence="4">ROK family protein</fullName>
    </submittedName>
    <submittedName>
        <fullName evidence="5">Sugar kinase</fullName>
    </submittedName>
</protein>
<dbReference type="OrthoDB" id="9796533at2"/>
<keyword evidence="5" id="KW-0418">Kinase</keyword>
<dbReference type="Proteomes" id="UP000220611">
    <property type="component" value="Unassembled WGS sequence"/>
</dbReference>
<reference evidence="4 6" key="2">
    <citation type="submission" date="2007-08" db="EMBL/GenBank/DDBJ databases">
        <authorList>
            <person name="Fulton L."/>
            <person name="Clifton S."/>
            <person name="Fulton B."/>
            <person name="Xu J."/>
            <person name="Minx P."/>
            <person name="Pepin K.H."/>
            <person name="Johnson M."/>
            <person name="Thiruvilangam P."/>
            <person name="Bhonagiri V."/>
            <person name="Nash W.E."/>
            <person name="Wang C."/>
            <person name="Mardis E.R."/>
            <person name="Wilson R.K."/>
        </authorList>
    </citation>
    <scope>NUCLEOTIDE SEQUENCE [LARGE SCALE GENOMIC DNA]</scope>
    <source>
        <strain evidence="4 6">DSM 753</strain>
    </source>
</reference>
<dbReference type="Gene3D" id="1.10.10.10">
    <property type="entry name" value="Winged helix-like DNA-binding domain superfamily/Winged helix DNA-binding domain"/>
    <property type="match status" value="1"/>
</dbReference>
<dbReference type="InterPro" id="IPR043129">
    <property type="entry name" value="ATPase_NBD"/>
</dbReference>
<organism evidence="4 6">
    <name type="scientific">[Clostridium] leptum DSM 753</name>
    <dbReference type="NCBI Taxonomy" id="428125"/>
    <lineage>
        <taxon>Bacteria</taxon>
        <taxon>Bacillati</taxon>
        <taxon>Bacillota</taxon>
        <taxon>Clostridia</taxon>
        <taxon>Eubacteriales</taxon>
        <taxon>Oscillospiraceae</taxon>
        <taxon>Oscillospiraceae incertae sedis</taxon>
    </lineage>
</organism>
<evidence type="ECO:0000313" key="6">
    <source>
        <dbReference type="Proteomes" id="UP000003490"/>
    </source>
</evidence>
<dbReference type="AlphaFoldDB" id="A7VY95"/>
<proteinExistence type="inferred from homology"/>